<evidence type="ECO:0000313" key="2">
    <source>
        <dbReference type="Proteomes" id="UP001156398"/>
    </source>
</evidence>
<proteinExistence type="predicted"/>
<dbReference type="RefSeq" id="WP_271322293.1">
    <property type="nucleotide sequence ID" value="NZ_JAAGKO020000009.1"/>
</dbReference>
<protein>
    <submittedName>
        <fullName evidence="1">Uncharacterized protein</fullName>
    </submittedName>
</protein>
<dbReference type="EMBL" id="JAAGKO020000009">
    <property type="protein sequence ID" value="MDI5962929.1"/>
    <property type="molecule type" value="Genomic_DNA"/>
</dbReference>
<comment type="caution">
    <text evidence="1">The sequence shown here is derived from an EMBL/GenBank/DDBJ whole genome shotgun (WGS) entry which is preliminary data.</text>
</comment>
<sequence>MSLHIAFGDYAVLRERCEVAILRATKHEPDYEDAAVVPTGEWRPLDPDLAERLRPAETTPDVALVELVRLPQAEPDELARMATGTFWPDHLPGRSSAEYLGYVVSEPQALTTTGNPASGRRIGLHIDNWDRLPVATRHLSRRRLCFNFGPGTRYLLLADLDVCAMSRRLHLGDETRCPHTDDVRWYVAEGRTLRCLRIRLEPGDGYIAPTELLPHDGSTEGQLQSSMAAFWLGRWSRGGVGPGVGSVPV</sequence>
<accession>A0ABT6VY21</accession>
<name>A0ABT6VY21_9ACTN</name>
<reference evidence="1 2" key="1">
    <citation type="submission" date="2023-05" db="EMBL/GenBank/DDBJ databases">
        <title>Streptantibioticus silvisoli sp. nov., acidotolerant actinomycetes 1 from pine litter.</title>
        <authorList>
            <person name="Swiecimska M."/>
            <person name="Golinska P."/>
            <person name="Sangal V."/>
            <person name="Wachnowicz B."/>
            <person name="Goodfellow M."/>
        </authorList>
    </citation>
    <scope>NUCLEOTIDE SEQUENCE [LARGE SCALE GENOMIC DNA]</scope>
    <source>
        <strain evidence="1 2">SL54</strain>
    </source>
</reference>
<keyword evidence="2" id="KW-1185">Reference proteome</keyword>
<organism evidence="1 2">
    <name type="scientific">Streptantibioticus silvisoli</name>
    <dbReference type="NCBI Taxonomy" id="2705255"/>
    <lineage>
        <taxon>Bacteria</taxon>
        <taxon>Bacillati</taxon>
        <taxon>Actinomycetota</taxon>
        <taxon>Actinomycetes</taxon>
        <taxon>Kitasatosporales</taxon>
        <taxon>Streptomycetaceae</taxon>
        <taxon>Streptantibioticus</taxon>
    </lineage>
</organism>
<gene>
    <name evidence="1" type="ORF">POF43_009440</name>
</gene>
<evidence type="ECO:0000313" key="1">
    <source>
        <dbReference type="EMBL" id="MDI5962929.1"/>
    </source>
</evidence>
<dbReference type="Proteomes" id="UP001156398">
    <property type="component" value="Unassembled WGS sequence"/>
</dbReference>